<organism evidence="5">
    <name type="scientific">Arcella intermedia</name>
    <dbReference type="NCBI Taxonomy" id="1963864"/>
    <lineage>
        <taxon>Eukaryota</taxon>
        <taxon>Amoebozoa</taxon>
        <taxon>Tubulinea</taxon>
        <taxon>Elardia</taxon>
        <taxon>Arcellinida</taxon>
        <taxon>Sphaerothecina</taxon>
        <taxon>Arcellidae</taxon>
        <taxon>Arcella</taxon>
    </lineage>
</organism>
<sequence>MVFKVGLIGDADVGKTSLWVRLVENRWVDQPPIVENGNVHITVMDRPVKIILCDTASQERFRTISSSAYRGCSGFLICFDVSNRESFSSILGHLREIERYGGDNVDKFLVGCKSDLESNRVINYEETSDLSSELEIDYIFTSAKTGEFVQEALIVLVEAILKRKQL</sequence>
<dbReference type="Gene3D" id="3.40.50.300">
    <property type="entry name" value="P-loop containing nucleotide triphosphate hydrolases"/>
    <property type="match status" value="1"/>
</dbReference>
<dbReference type="NCBIfam" id="TIGR00231">
    <property type="entry name" value="small_GTP"/>
    <property type="match status" value="1"/>
</dbReference>
<comment type="similarity">
    <text evidence="1">Belongs to the small GTPase superfamily. Rab family.</text>
</comment>
<dbReference type="InterPro" id="IPR050227">
    <property type="entry name" value="Rab"/>
</dbReference>
<keyword evidence="4" id="KW-0449">Lipoprotein</keyword>
<dbReference type="PANTHER" id="PTHR47977">
    <property type="entry name" value="RAS-RELATED PROTEIN RAB"/>
    <property type="match status" value="1"/>
</dbReference>
<name>A0A6B2LMV9_9EUKA</name>
<dbReference type="InterPro" id="IPR001806">
    <property type="entry name" value="Small_GTPase"/>
</dbReference>
<evidence type="ECO:0000256" key="4">
    <source>
        <dbReference type="ARBA" id="ARBA00023288"/>
    </source>
</evidence>
<dbReference type="PROSITE" id="PS51421">
    <property type="entry name" value="RAS"/>
    <property type="match status" value="1"/>
</dbReference>
<dbReference type="SMART" id="SM00173">
    <property type="entry name" value="RAS"/>
    <property type="match status" value="1"/>
</dbReference>
<keyword evidence="2" id="KW-0547">Nucleotide-binding</keyword>
<dbReference type="SMART" id="SM00174">
    <property type="entry name" value="RHO"/>
    <property type="match status" value="1"/>
</dbReference>
<evidence type="ECO:0000256" key="2">
    <source>
        <dbReference type="ARBA" id="ARBA00022741"/>
    </source>
</evidence>
<dbReference type="SUPFAM" id="SSF52540">
    <property type="entry name" value="P-loop containing nucleoside triphosphate hydrolases"/>
    <property type="match status" value="1"/>
</dbReference>
<reference evidence="5" key="1">
    <citation type="journal article" date="2020" name="J. Eukaryot. Microbiol.">
        <title>De novo Sequencing, Assembly and Annotation of the Transcriptome for the Free-Living Testate Amoeba Arcella intermedia.</title>
        <authorList>
            <person name="Ribeiro G.M."/>
            <person name="Porfirio-Sousa A.L."/>
            <person name="Maurer-Alcala X.X."/>
            <person name="Katz L.A."/>
            <person name="Lahr D.J.G."/>
        </authorList>
    </citation>
    <scope>NUCLEOTIDE SEQUENCE</scope>
</reference>
<dbReference type="GO" id="GO:0005525">
    <property type="term" value="F:GTP binding"/>
    <property type="evidence" value="ECO:0007669"/>
    <property type="project" value="UniProtKB-KW"/>
</dbReference>
<dbReference type="FunFam" id="3.40.50.300:FF:001447">
    <property type="entry name" value="Ras-related protein Rab-1B"/>
    <property type="match status" value="1"/>
</dbReference>
<accession>A0A6B2LMV9</accession>
<dbReference type="SMART" id="SM00175">
    <property type="entry name" value="RAB"/>
    <property type="match status" value="1"/>
</dbReference>
<protein>
    <submittedName>
        <fullName evidence="5">Uncharacterized protein</fullName>
    </submittedName>
</protein>
<dbReference type="AlphaFoldDB" id="A0A6B2LMV9"/>
<dbReference type="InterPro" id="IPR005225">
    <property type="entry name" value="Small_GTP-bd"/>
</dbReference>
<dbReference type="GO" id="GO:0003924">
    <property type="term" value="F:GTPase activity"/>
    <property type="evidence" value="ECO:0007669"/>
    <property type="project" value="InterPro"/>
</dbReference>
<dbReference type="PROSITE" id="PS51419">
    <property type="entry name" value="RAB"/>
    <property type="match status" value="1"/>
</dbReference>
<evidence type="ECO:0000313" key="5">
    <source>
        <dbReference type="EMBL" id="NDV38137.1"/>
    </source>
</evidence>
<evidence type="ECO:0000256" key="3">
    <source>
        <dbReference type="ARBA" id="ARBA00023134"/>
    </source>
</evidence>
<dbReference type="CDD" id="cd00154">
    <property type="entry name" value="Rab"/>
    <property type="match status" value="1"/>
</dbReference>
<dbReference type="PRINTS" id="PR00449">
    <property type="entry name" value="RASTRNSFRMNG"/>
</dbReference>
<dbReference type="InterPro" id="IPR027417">
    <property type="entry name" value="P-loop_NTPase"/>
</dbReference>
<evidence type="ECO:0000256" key="1">
    <source>
        <dbReference type="ARBA" id="ARBA00006270"/>
    </source>
</evidence>
<dbReference type="Pfam" id="PF00071">
    <property type="entry name" value="Ras"/>
    <property type="match status" value="1"/>
</dbReference>
<proteinExistence type="inferred from homology"/>
<keyword evidence="3" id="KW-0342">GTP-binding</keyword>
<dbReference type="EMBL" id="GIBP01009168">
    <property type="protein sequence ID" value="NDV38137.1"/>
    <property type="molecule type" value="Transcribed_RNA"/>
</dbReference>